<dbReference type="RefSeq" id="WP_073153783.1">
    <property type="nucleotide sequence ID" value="NZ_FQYY01000020.1"/>
</dbReference>
<organism evidence="2 3">
    <name type="scientific">Mesonia phycicola</name>
    <dbReference type="NCBI Taxonomy" id="579105"/>
    <lineage>
        <taxon>Bacteria</taxon>
        <taxon>Pseudomonadati</taxon>
        <taxon>Bacteroidota</taxon>
        <taxon>Flavobacteriia</taxon>
        <taxon>Flavobacteriales</taxon>
        <taxon>Flavobacteriaceae</taxon>
        <taxon>Mesonia</taxon>
    </lineage>
</organism>
<dbReference type="AlphaFoldDB" id="A0A1M6HSS1"/>
<sequence>MKRILINILLILTVGLFQDTFAQESESKVGKVKVVKYRDTNDKFTESTTDKTLAYLNKRKHDILITNKKDTTLLKTDSLGIFKIPNKYFNYCSITVNPKTKDLREEFLFIEGLGAKDSLEFKIYDYHISNKIDSTKAPEFYNKFNTKKAEQDFFAGNKRYLLGNGIEYSKNFIEQLELKSKEYGFEIEYPEKMSGTLEEHRILYRYNDRMKELLGIKNWW</sequence>
<dbReference type="Proteomes" id="UP000184225">
    <property type="component" value="Unassembled WGS sequence"/>
</dbReference>
<feature type="chain" id="PRO_5011979911" evidence="1">
    <location>
        <begin position="23"/>
        <end position="220"/>
    </location>
</feature>
<gene>
    <name evidence="2" type="ORF">SAMN04488096_1207</name>
</gene>
<reference evidence="2 3" key="1">
    <citation type="submission" date="2016-11" db="EMBL/GenBank/DDBJ databases">
        <authorList>
            <person name="Jaros S."/>
            <person name="Januszkiewicz K."/>
            <person name="Wedrychowicz H."/>
        </authorList>
    </citation>
    <scope>NUCLEOTIDE SEQUENCE [LARGE SCALE GENOMIC DNA]</scope>
    <source>
        <strain evidence="2 3">DSM 21425</strain>
    </source>
</reference>
<dbReference type="STRING" id="579105.SAMN04488096_1207"/>
<dbReference type="EMBL" id="FQYY01000020">
    <property type="protein sequence ID" value="SHJ25174.1"/>
    <property type="molecule type" value="Genomic_DNA"/>
</dbReference>
<keyword evidence="3" id="KW-1185">Reference proteome</keyword>
<protein>
    <submittedName>
        <fullName evidence="2">Uncharacterized protein</fullName>
    </submittedName>
</protein>
<feature type="signal peptide" evidence="1">
    <location>
        <begin position="1"/>
        <end position="22"/>
    </location>
</feature>
<evidence type="ECO:0000313" key="3">
    <source>
        <dbReference type="Proteomes" id="UP000184225"/>
    </source>
</evidence>
<evidence type="ECO:0000256" key="1">
    <source>
        <dbReference type="SAM" id="SignalP"/>
    </source>
</evidence>
<evidence type="ECO:0000313" key="2">
    <source>
        <dbReference type="EMBL" id="SHJ25174.1"/>
    </source>
</evidence>
<name>A0A1M6HSS1_9FLAO</name>
<keyword evidence="1" id="KW-0732">Signal</keyword>
<proteinExistence type="predicted"/>
<accession>A0A1M6HSS1</accession>
<dbReference type="OrthoDB" id="1440848at2"/>